<dbReference type="Proteomes" id="UP001152797">
    <property type="component" value="Unassembled WGS sequence"/>
</dbReference>
<dbReference type="AlphaFoldDB" id="A0A9P1DJM4"/>
<reference evidence="1" key="1">
    <citation type="submission" date="2022-10" db="EMBL/GenBank/DDBJ databases">
        <authorList>
            <person name="Chen Y."/>
            <person name="Dougan E. K."/>
            <person name="Chan C."/>
            <person name="Rhodes N."/>
            <person name="Thang M."/>
        </authorList>
    </citation>
    <scope>NUCLEOTIDE SEQUENCE</scope>
</reference>
<evidence type="ECO:0000313" key="1">
    <source>
        <dbReference type="EMBL" id="CAI4011332.1"/>
    </source>
</evidence>
<proteinExistence type="predicted"/>
<dbReference type="EMBL" id="CAMXCT030005079">
    <property type="protein sequence ID" value="CAL4798644.1"/>
    <property type="molecule type" value="Genomic_DNA"/>
</dbReference>
<accession>A0A9P1DJM4</accession>
<dbReference type="EMBL" id="CAMXCT010005079">
    <property type="protein sequence ID" value="CAI4011332.1"/>
    <property type="molecule type" value="Genomic_DNA"/>
</dbReference>
<evidence type="ECO:0000313" key="3">
    <source>
        <dbReference type="Proteomes" id="UP001152797"/>
    </source>
</evidence>
<reference evidence="2 3" key="2">
    <citation type="submission" date="2024-05" db="EMBL/GenBank/DDBJ databases">
        <authorList>
            <person name="Chen Y."/>
            <person name="Shah S."/>
            <person name="Dougan E. K."/>
            <person name="Thang M."/>
            <person name="Chan C."/>
        </authorList>
    </citation>
    <scope>NUCLEOTIDE SEQUENCE [LARGE SCALE GENOMIC DNA]</scope>
</reference>
<comment type="caution">
    <text evidence="1">The sequence shown here is derived from an EMBL/GenBank/DDBJ whole genome shotgun (WGS) entry which is preliminary data.</text>
</comment>
<dbReference type="EMBL" id="CAMXCT020005079">
    <property type="protein sequence ID" value="CAL1164707.1"/>
    <property type="molecule type" value="Genomic_DNA"/>
</dbReference>
<organism evidence="1">
    <name type="scientific">Cladocopium goreaui</name>
    <dbReference type="NCBI Taxonomy" id="2562237"/>
    <lineage>
        <taxon>Eukaryota</taxon>
        <taxon>Sar</taxon>
        <taxon>Alveolata</taxon>
        <taxon>Dinophyceae</taxon>
        <taxon>Suessiales</taxon>
        <taxon>Symbiodiniaceae</taxon>
        <taxon>Cladocopium</taxon>
    </lineage>
</organism>
<name>A0A9P1DJM4_9DINO</name>
<gene>
    <name evidence="1" type="ORF">C1SCF055_LOCUS36510</name>
</gene>
<protein>
    <submittedName>
        <fullName evidence="1">Uncharacterized protein</fullName>
    </submittedName>
</protein>
<sequence>MRAVHVAQTIAGPPNLLHLSHTFVARLCRISRLQPSVSTAKLIKRVLQEPAAFKGCSFASSCWDMTRYDRPARYTFYPYQRIWGFLHIRAHNFFIEEQISQECLYCPDAACSVVCSAFGEVLLEGHPRKESRDVV</sequence>
<keyword evidence="3" id="KW-1185">Reference proteome</keyword>
<evidence type="ECO:0000313" key="2">
    <source>
        <dbReference type="EMBL" id="CAL4798644.1"/>
    </source>
</evidence>